<organism evidence="1 2">
    <name type="scientific">Lentithecium fluviatile CBS 122367</name>
    <dbReference type="NCBI Taxonomy" id="1168545"/>
    <lineage>
        <taxon>Eukaryota</taxon>
        <taxon>Fungi</taxon>
        <taxon>Dikarya</taxon>
        <taxon>Ascomycota</taxon>
        <taxon>Pezizomycotina</taxon>
        <taxon>Dothideomycetes</taxon>
        <taxon>Pleosporomycetidae</taxon>
        <taxon>Pleosporales</taxon>
        <taxon>Massarineae</taxon>
        <taxon>Lentitheciaceae</taxon>
        <taxon>Lentithecium</taxon>
    </lineage>
</organism>
<dbReference type="Proteomes" id="UP000799291">
    <property type="component" value="Unassembled WGS sequence"/>
</dbReference>
<evidence type="ECO:0000313" key="1">
    <source>
        <dbReference type="EMBL" id="KAF2685772.1"/>
    </source>
</evidence>
<name>A0A6G1J5I3_9PLEO</name>
<accession>A0A6G1J5I3</accession>
<reference evidence="1" key="1">
    <citation type="journal article" date="2020" name="Stud. Mycol.">
        <title>101 Dothideomycetes genomes: a test case for predicting lifestyles and emergence of pathogens.</title>
        <authorList>
            <person name="Haridas S."/>
            <person name="Albert R."/>
            <person name="Binder M."/>
            <person name="Bloem J."/>
            <person name="Labutti K."/>
            <person name="Salamov A."/>
            <person name="Andreopoulos B."/>
            <person name="Baker S."/>
            <person name="Barry K."/>
            <person name="Bills G."/>
            <person name="Bluhm B."/>
            <person name="Cannon C."/>
            <person name="Castanera R."/>
            <person name="Culley D."/>
            <person name="Daum C."/>
            <person name="Ezra D."/>
            <person name="Gonzalez J."/>
            <person name="Henrissat B."/>
            <person name="Kuo A."/>
            <person name="Liang C."/>
            <person name="Lipzen A."/>
            <person name="Lutzoni F."/>
            <person name="Magnuson J."/>
            <person name="Mondo S."/>
            <person name="Nolan M."/>
            <person name="Ohm R."/>
            <person name="Pangilinan J."/>
            <person name="Park H.-J."/>
            <person name="Ramirez L."/>
            <person name="Alfaro M."/>
            <person name="Sun H."/>
            <person name="Tritt A."/>
            <person name="Yoshinaga Y."/>
            <person name="Zwiers L.-H."/>
            <person name="Turgeon B."/>
            <person name="Goodwin S."/>
            <person name="Spatafora J."/>
            <person name="Crous P."/>
            <person name="Grigoriev I."/>
        </authorList>
    </citation>
    <scope>NUCLEOTIDE SEQUENCE</scope>
    <source>
        <strain evidence="1">CBS 122367</strain>
    </source>
</reference>
<protein>
    <submittedName>
        <fullName evidence="1">Uncharacterized protein</fullName>
    </submittedName>
</protein>
<dbReference type="EMBL" id="MU005578">
    <property type="protein sequence ID" value="KAF2685772.1"/>
    <property type="molecule type" value="Genomic_DNA"/>
</dbReference>
<proteinExistence type="predicted"/>
<keyword evidence="2" id="KW-1185">Reference proteome</keyword>
<gene>
    <name evidence="1" type="ORF">K458DRAFT_17270</name>
</gene>
<dbReference type="AlphaFoldDB" id="A0A6G1J5I3"/>
<sequence>MEVRMQVAREVALFCGSAAGIMDHGGFGVGGGPACLHWELEASQGAGGTRRPSPSCVS</sequence>
<evidence type="ECO:0000313" key="2">
    <source>
        <dbReference type="Proteomes" id="UP000799291"/>
    </source>
</evidence>